<evidence type="ECO:0008006" key="3">
    <source>
        <dbReference type="Google" id="ProtNLM"/>
    </source>
</evidence>
<dbReference type="InterPro" id="IPR007577">
    <property type="entry name" value="GlycoTrfase_DXD_sugar-bd_CS"/>
</dbReference>
<reference evidence="1 2" key="1">
    <citation type="submission" date="2024-02" db="EMBL/GenBank/DDBJ databases">
        <title>Chromosome-scale genome assembly of the rough periwinkle Littorina saxatilis.</title>
        <authorList>
            <person name="De Jode A."/>
            <person name="Faria R."/>
            <person name="Formenti G."/>
            <person name="Sims Y."/>
            <person name="Smith T.P."/>
            <person name="Tracey A."/>
            <person name="Wood J.M.D."/>
            <person name="Zagrodzka Z.B."/>
            <person name="Johannesson K."/>
            <person name="Butlin R.K."/>
            <person name="Leder E.H."/>
        </authorList>
    </citation>
    <scope>NUCLEOTIDE SEQUENCE [LARGE SCALE GENOMIC DNA]</scope>
    <source>
        <strain evidence="1">Snail1</strain>
        <tissue evidence="1">Muscle</tissue>
    </source>
</reference>
<evidence type="ECO:0000313" key="1">
    <source>
        <dbReference type="EMBL" id="KAK7091245.1"/>
    </source>
</evidence>
<accession>A0AAN9AQD9</accession>
<dbReference type="AlphaFoldDB" id="A0AAN9AQD9"/>
<gene>
    <name evidence="1" type="ORF">V1264_008957</name>
</gene>
<dbReference type="PANTHER" id="PTHR46830:SF1">
    <property type="entry name" value="ALPHA-1,4-N-ACETYLGLUCOSAMINYLTRANSFERASE"/>
    <property type="match status" value="1"/>
</dbReference>
<dbReference type="PANTHER" id="PTHR46830">
    <property type="entry name" value="TRANSFERASE, PUTATIVE-RELATED"/>
    <property type="match status" value="1"/>
</dbReference>
<dbReference type="Pfam" id="PF04488">
    <property type="entry name" value="Gly_transf_sug"/>
    <property type="match status" value="1"/>
</dbReference>
<dbReference type="EMBL" id="JBAMIC010000022">
    <property type="protein sequence ID" value="KAK7091245.1"/>
    <property type="molecule type" value="Genomic_DNA"/>
</dbReference>
<name>A0AAN9AQD9_9CAEN</name>
<dbReference type="InterPro" id="IPR029044">
    <property type="entry name" value="Nucleotide-diphossugar_trans"/>
</dbReference>
<sequence>MSASKTFTGVFLCALVCLLVYAVLATNFSTLTRPFFVSVGSLINQTRDLVPQKFVSYIPDSLLSSPQVQYVTPQLLPCDWTPQTFLRPTRSQCYVTCNVTNTVIAFREVPSNVTPSLTSLPANNTSCLKRVIAQHCNCCGRKIPKIAHYVRFGPYNLSLDAFISVLSVARFVKPCLIVFHGDSIPHGPYWSALLHLVPNMVHMHAVKPTEIFGRKIKVVEHAADVKRLRLMIEYGGMYLDTDYVVLRSLDDLLKESVVLGYEHKGRSICNGFLVSEANSTFMQIWLDNYKDFNDRQWAEHSVRRPYRLSVQHPTLLKVVETFHKPNFAEMHVYYDRKRVAKFDWSDNYGLHFYTRVVRKQFNQKRIDKQDNVIGDMVRHVLYSDQHACKNM</sequence>
<keyword evidence="2" id="KW-1185">Reference proteome</keyword>
<dbReference type="SUPFAM" id="SSF53448">
    <property type="entry name" value="Nucleotide-diphospho-sugar transferases"/>
    <property type="match status" value="1"/>
</dbReference>
<protein>
    <recommendedName>
        <fullName evidence="3">Alpha-1,4-N-acetylglucosaminyltransferase</fullName>
    </recommendedName>
</protein>
<dbReference type="Gene3D" id="3.90.550.20">
    <property type="match status" value="1"/>
</dbReference>
<dbReference type="Proteomes" id="UP001374579">
    <property type="component" value="Unassembled WGS sequence"/>
</dbReference>
<evidence type="ECO:0000313" key="2">
    <source>
        <dbReference type="Proteomes" id="UP001374579"/>
    </source>
</evidence>
<comment type="caution">
    <text evidence="1">The sequence shown here is derived from an EMBL/GenBank/DDBJ whole genome shotgun (WGS) entry which is preliminary data.</text>
</comment>
<organism evidence="1 2">
    <name type="scientific">Littorina saxatilis</name>
    <dbReference type="NCBI Taxonomy" id="31220"/>
    <lineage>
        <taxon>Eukaryota</taxon>
        <taxon>Metazoa</taxon>
        <taxon>Spiralia</taxon>
        <taxon>Lophotrochozoa</taxon>
        <taxon>Mollusca</taxon>
        <taxon>Gastropoda</taxon>
        <taxon>Caenogastropoda</taxon>
        <taxon>Littorinimorpha</taxon>
        <taxon>Littorinoidea</taxon>
        <taxon>Littorinidae</taxon>
        <taxon>Littorina</taxon>
    </lineage>
</organism>
<proteinExistence type="predicted"/>